<dbReference type="EMBL" id="CP002566">
    <property type="protein sequence ID" value="AEB69766.1"/>
    <property type="molecule type" value="Genomic_DNA"/>
</dbReference>
<proteinExistence type="predicted"/>
<sequence>MVEMSILNHNDLENILLDVKELKLAGLTAKKIASELDRLGYKKPSPTVSWQTHHVLKLIAELRRRGELPAIGHFKEQFRPSAQKISCHFPEY</sequence>
<keyword evidence="1" id="KW-0614">Plasmid</keyword>
<gene>
    <name evidence="1" type="ordered locus">MCON_3555</name>
</gene>
<name>F4C0W9_METSG</name>
<geneLocation type="plasmid" evidence="1 2">
    <name>pGP6</name>
</geneLocation>
<evidence type="ECO:0000313" key="2">
    <source>
        <dbReference type="Proteomes" id="UP000007807"/>
    </source>
</evidence>
<reference evidence="1 2" key="1">
    <citation type="journal article" date="2011" name="J. Bacteriol.">
        <title>Complete genome sequence of Methanosaeta concilii, a specialist in aceticlastic methanogenesis.</title>
        <authorList>
            <person name="Barber R.D."/>
            <person name="Zhang L."/>
            <person name="Harnack M."/>
            <person name="Olson M.V."/>
            <person name="Kaul R."/>
            <person name="Ingram-Smith C."/>
            <person name="Smith K.S."/>
        </authorList>
    </citation>
    <scope>NUCLEOTIDE SEQUENCE [LARGE SCALE GENOMIC DNA]</scope>
    <source>
        <strain evidence="2">ATCC 5969 / DSM 3671 / JCM 10134 / NBRC 103675 / OCM 69 / GP-6</strain>
        <plasmid evidence="1 2">pGP6</plasmid>
    </source>
</reference>
<dbReference type="HOGENOM" id="CLU_2406357_0_0_2"/>
<evidence type="ECO:0008006" key="3">
    <source>
        <dbReference type="Google" id="ProtNLM"/>
    </source>
</evidence>
<dbReference type="AlphaFoldDB" id="F4C0W9"/>
<evidence type="ECO:0000313" key="1">
    <source>
        <dbReference type="EMBL" id="AEB69766.1"/>
    </source>
</evidence>
<organism evidence="1 2">
    <name type="scientific">Methanothrix soehngenii (strain ATCC 5969 / DSM 3671 / JCM 10134 / NBRC 103675 / OCM 69 / GP-6)</name>
    <name type="common">Methanosaeta concilii</name>
    <dbReference type="NCBI Taxonomy" id="990316"/>
    <lineage>
        <taxon>Archaea</taxon>
        <taxon>Methanobacteriati</taxon>
        <taxon>Methanobacteriota</taxon>
        <taxon>Stenosarchaea group</taxon>
        <taxon>Methanomicrobia</taxon>
        <taxon>Methanotrichales</taxon>
        <taxon>Methanotrichaceae</taxon>
        <taxon>Methanothrix</taxon>
    </lineage>
</organism>
<dbReference type="InParanoid" id="F4C0W9"/>
<keyword evidence="2" id="KW-1185">Reference proteome</keyword>
<dbReference type="Proteomes" id="UP000007807">
    <property type="component" value="Plasmid pGP6"/>
</dbReference>
<dbReference type="GeneID" id="32173549"/>
<dbReference type="RefSeq" id="WP_013729146.1">
    <property type="nucleotide sequence ID" value="NC_015430.1"/>
</dbReference>
<accession>F4C0W9</accession>
<dbReference type="KEGG" id="mcj:MCON_3555"/>
<protein>
    <recommendedName>
        <fullName evidence="3">Recombinase domain-containing protein</fullName>
    </recommendedName>
</protein>